<dbReference type="EMBL" id="JBDFQZ010000014">
    <property type="protein sequence ID" value="KAK9666298.1"/>
    <property type="molecule type" value="Genomic_DNA"/>
</dbReference>
<proteinExistence type="predicted"/>
<name>A0AAW1GTW0_SAPOF</name>
<evidence type="ECO:0000313" key="1">
    <source>
        <dbReference type="EMBL" id="KAK9666298.1"/>
    </source>
</evidence>
<sequence>MENTSSVAEVSETEVVVGRIENAHLVHRGRNLKLGSNETPTEVSKVVRVTTEIGEPSNRAEKIVRRPKKNVDGYGSPCGLFKYLKLFISIKLFITIKSIQKHKKYHRFIEMNSFKNY</sequence>
<dbReference type="AlphaFoldDB" id="A0AAW1GTW0"/>
<gene>
    <name evidence="1" type="ORF">RND81_14G175400</name>
</gene>
<keyword evidence="2" id="KW-1185">Reference proteome</keyword>
<protein>
    <submittedName>
        <fullName evidence="1">Uncharacterized protein</fullName>
    </submittedName>
</protein>
<reference evidence="1" key="1">
    <citation type="submission" date="2024-03" db="EMBL/GenBank/DDBJ databases">
        <title>WGS assembly of Saponaria officinalis var. Norfolk2.</title>
        <authorList>
            <person name="Jenkins J."/>
            <person name="Shu S."/>
            <person name="Grimwood J."/>
            <person name="Barry K."/>
            <person name="Goodstein D."/>
            <person name="Schmutz J."/>
            <person name="Leebens-Mack J."/>
            <person name="Osbourn A."/>
        </authorList>
    </citation>
    <scope>NUCLEOTIDE SEQUENCE [LARGE SCALE GENOMIC DNA]</scope>
    <source>
        <strain evidence="1">JIC</strain>
    </source>
</reference>
<dbReference type="Proteomes" id="UP001443914">
    <property type="component" value="Unassembled WGS sequence"/>
</dbReference>
<organism evidence="1 2">
    <name type="scientific">Saponaria officinalis</name>
    <name type="common">Common soapwort</name>
    <name type="synonym">Lychnis saponaria</name>
    <dbReference type="NCBI Taxonomy" id="3572"/>
    <lineage>
        <taxon>Eukaryota</taxon>
        <taxon>Viridiplantae</taxon>
        <taxon>Streptophyta</taxon>
        <taxon>Embryophyta</taxon>
        <taxon>Tracheophyta</taxon>
        <taxon>Spermatophyta</taxon>
        <taxon>Magnoliopsida</taxon>
        <taxon>eudicotyledons</taxon>
        <taxon>Gunneridae</taxon>
        <taxon>Pentapetalae</taxon>
        <taxon>Caryophyllales</taxon>
        <taxon>Caryophyllaceae</taxon>
        <taxon>Caryophylleae</taxon>
        <taxon>Saponaria</taxon>
    </lineage>
</organism>
<comment type="caution">
    <text evidence="1">The sequence shown here is derived from an EMBL/GenBank/DDBJ whole genome shotgun (WGS) entry which is preliminary data.</text>
</comment>
<evidence type="ECO:0000313" key="2">
    <source>
        <dbReference type="Proteomes" id="UP001443914"/>
    </source>
</evidence>
<accession>A0AAW1GTW0</accession>